<dbReference type="EMBL" id="JARVKF010000410">
    <property type="protein sequence ID" value="KAK9415952.1"/>
    <property type="molecule type" value="Genomic_DNA"/>
</dbReference>
<name>A0ABR2UMU3_9PEZI</name>
<gene>
    <name evidence="1" type="ORF">SUNI508_09912</name>
</gene>
<protein>
    <submittedName>
        <fullName evidence="1">C2H2-type domain-containing protein</fullName>
    </submittedName>
</protein>
<organism evidence="1 2">
    <name type="scientific">Seiridium unicorne</name>
    <dbReference type="NCBI Taxonomy" id="138068"/>
    <lineage>
        <taxon>Eukaryota</taxon>
        <taxon>Fungi</taxon>
        <taxon>Dikarya</taxon>
        <taxon>Ascomycota</taxon>
        <taxon>Pezizomycotina</taxon>
        <taxon>Sordariomycetes</taxon>
        <taxon>Xylariomycetidae</taxon>
        <taxon>Amphisphaeriales</taxon>
        <taxon>Sporocadaceae</taxon>
        <taxon>Seiridium</taxon>
    </lineage>
</organism>
<sequence length="455" mass="51527">MGENSVATIGSTAFDTTSKLKLNPKRRKIRQIWTNPAGSDEGINESLDKSMPGAISPAPVVASSDAVSTLRHPVDDVGCTENDRLCHLPEQMLSHESRVHEVLEDTSHNFWDDVHWKSWDFGHTIEQDPSIPLQFDIDSINSTGYLPITGYTLGDKPLPSMCHNDLQTSTAGQQLEGVEVVLPVGDELGADSSASKNSVPPVVPLDLGINETSISSSARIGKDIQCIPQVIFESERLQNTIKKRSWDGCDFFHQGKVDDYKLLDNQEPCTDIKNGEERILACPFYKKNSSKYQECHKFGLKRIKDVKQHIYRKHKRPDYYCPKCFDEFNDPRGRDDHVRGNSCAKRKSPHSDMISEDKKKKLAQCSARSKPIDEQWYAVWDLLFPGQRKPQSPYMEDGGQEVVHRVRCTWNEQRSEIIRSVMNEFPESAVTSDTISRAVDCVFERLEQQLFLQSL</sequence>
<comment type="caution">
    <text evidence="1">The sequence shown here is derived from an EMBL/GenBank/DDBJ whole genome shotgun (WGS) entry which is preliminary data.</text>
</comment>
<keyword evidence="2" id="KW-1185">Reference proteome</keyword>
<reference evidence="1 2" key="1">
    <citation type="journal article" date="2024" name="J. Plant Pathol.">
        <title>Sequence and assembly of the genome of Seiridium unicorne, isolate CBS 538.82, causal agent of cypress canker disease.</title>
        <authorList>
            <person name="Scali E."/>
            <person name="Rocca G.D."/>
            <person name="Danti R."/>
            <person name="Garbelotto M."/>
            <person name="Barberini S."/>
            <person name="Baroncelli R."/>
            <person name="Emiliani G."/>
        </authorList>
    </citation>
    <scope>NUCLEOTIDE SEQUENCE [LARGE SCALE GENOMIC DNA]</scope>
    <source>
        <strain evidence="1 2">BM-138-508</strain>
    </source>
</reference>
<evidence type="ECO:0000313" key="2">
    <source>
        <dbReference type="Proteomes" id="UP001408356"/>
    </source>
</evidence>
<dbReference type="PANTHER" id="PTHR38166:SF1">
    <property type="entry name" value="C2H2-TYPE DOMAIN-CONTAINING PROTEIN"/>
    <property type="match status" value="1"/>
</dbReference>
<accession>A0ABR2UMU3</accession>
<dbReference type="PANTHER" id="PTHR38166">
    <property type="entry name" value="C2H2-TYPE DOMAIN-CONTAINING PROTEIN-RELATED"/>
    <property type="match status" value="1"/>
</dbReference>
<proteinExistence type="predicted"/>
<dbReference type="Proteomes" id="UP001408356">
    <property type="component" value="Unassembled WGS sequence"/>
</dbReference>
<evidence type="ECO:0000313" key="1">
    <source>
        <dbReference type="EMBL" id="KAK9415952.1"/>
    </source>
</evidence>